<dbReference type="InterPro" id="IPR050348">
    <property type="entry name" value="Protein-Tyr_Phosphatase"/>
</dbReference>
<dbReference type="SMART" id="SM00450">
    <property type="entry name" value="RHOD"/>
    <property type="match status" value="1"/>
</dbReference>
<evidence type="ECO:0000259" key="4">
    <source>
        <dbReference type="PROSITE" id="PS50056"/>
    </source>
</evidence>
<feature type="domain" description="Tyrosine specific protein phosphatases" evidence="4">
    <location>
        <begin position="628"/>
        <end position="714"/>
    </location>
</feature>
<dbReference type="PROSITE" id="PS50206">
    <property type="entry name" value="RHODANESE_3"/>
    <property type="match status" value="1"/>
</dbReference>
<dbReference type="PRINTS" id="PR00700">
    <property type="entry name" value="PRTYPHPHTASE"/>
</dbReference>
<proteinExistence type="inferred from homology"/>
<dbReference type="Pfam" id="PF00102">
    <property type="entry name" value="Y_phosphatase"/>
    <property type="match status" value="1"/>
</dbReference>
<dbReference type="Pfam" id="PF00581">
    <property type="entry name" value="Rhodanese"/>
    <property type="match status" value="1"/>
</dbReference>
<dbReference type="InterPro" id="IPR016130">
    <property type="entry name" value="Tyr_Pase_AS"/>
</dbReference>
<evidence type="ECO:0000259" key="5">
    <source>
        <dbReference type="PROSITE" id="PS50206"/>
    </source>
</evidence>
<gene>
    <name evidence="6" type="ORF">MFLAVUS_002667</name>
</gene>
<dbReference type="InterPro" id="IPR003595">
    <property type="entry name" value="Tyr_Pase_cat"/>
</dbReference>
<evidence type="ECO:0000313" key="7">
    <source>
        <dbReference type="Proteomes" id="UP001473302"/>
    </source>
</evidence>
<dbReference type="SMART" id="SM00194">
    <property type="entry name" value="PTPc"/>
    <property type="match status" value="1"/>
</dbReference>
<dbReference type="InterPro" id="IPR029021">
    <property type="entry name" value="Prot-tyrosine_phosphatase-like"/>
</dbReference>
<organism evidence="6 7">
    <name type="scientific">Mucor flavus</name>
    <dbReference type="NCBI Taxonomy" id="439312"/>
    <lineage>
        <taxon>Eukaryota</taxon>
        <taxon>Fungi</taxon>
        <taxon>Fungi incertae sedis</taxon>
        <taxon>Mucoromycota</taxon>
        <taxon>Mucoromycotina</taxon>
        <taxon>Mucoromycetes</taxon>
        <taxon>Mucorales</taxon>
        <taxon>Mucorineae</taxon>
        <taxon>Mucoraceae</taxon>
        <taxon>Mucor</taxon>
    </lineage>
</organism>
<comment type="caution">
    <text evidence="6">The sequence shown here is derived from an EMBL/GenBank/DDBJ whole genome shotgun (WGS) entry which is preliminary data.</text>
</comment>
<dbReference type="InterPro" id="IPR001763">
    <property type="entry name" value="Rhodanese-like_dom"/>
</dbReference>
<dbReference type="PANTHER" id="PTHR19134:SF561">
    <property type="entry name" value="PROTEIN TYROSINE PHOSPHATASE 36E, ISOFORM A"/>
    <property type="match status" value="1"/>
</dbReference>
<dbReference type="InterPro" id="IPR036873">
    <property type="entry name" value="Rhodanese-like_dom_sf"/>
</dbReference>
<evidence type="ECO:0000256" key="2">
    <source>
        <dbReference type="ARBA" id="ARBA00013064"/>
    </source>
</evidence>
<dbReference type="SUPFAM" id="SSF52799">
    <property type="entry name" value="(Phosphotyrosine protein) phosphatases II"/>
    <property type="match status" value="1"/>
</dbReference>
<feature type="domain" description="Rhodanese" evidence="5">
    <location>
        <begin position="117"/>
        <end position="235"/>
    </location>
</feature>
<dbReference type="CDD" id="cd18533">
    <property type="entry name" value="PTP_fungal"/>
    <property type="match status" value="1"/>
</dbReference>
<feature type="domain" description="Tyrosine-protein phosphatase" evidence="3">
    <location>
        <begin position="436"/>
        <end position="723"/>
    </location>
</feature>
<dbReference type="PROSITE" id="PS50056">
    <property type="entry name" value="TYR_PHOSPHATASE_2"/>
    <property type="match status" value="1"/>
</dbReference>
<dbReference type="PROSITE" id="PS50055">
    <property type="entry name" value="TYR_PHOSPHATASE_PTP"/>
    <property type="match status" value="1"/>
</dbReference>
<dbReference type="PROSITE" id="PS00383">
    <property type="entry name" value="TYR_PHOSPHATASE_1"/>
    <property type="match status" value="1"/>
</dbReference>
<evidence type="ECO:0000259" key="3">
    <source>
        <dbReference type="PROSITE" id="PS50055"/>
    </source>
</evidence>
<dbReference type="SMART" id="SM00404">
    <property type="entry name" value="PTPc_motif"/>
    <property type="match status" value="1"/>
</dbReference>
<reference evidence="6 7" key="1">
    <citation type="submission" date="2024-04" db="EMBL/GenBank/DDBJ databases">
        <title>genome sequences of Mucor flavus KT1a and Helicostylum pulchrum KT1b strains isolated from the surface of a dry-aged beef.</title>
        <authorList>
            <person name="Toyotome T."/>
            <person name="Hosono M."/>
            <person name="Torimaru M."/>
            <person name="Fukuda K."/>
            <person name="Mikami N."/>
        </authorList>
    </citation>
    <scope>NUCLEOTIDE SEQUENCE [LARGE SCALE GENOMIC DNA]</scope>
    <source>
        <strain evidence="6 7">KT1a</strain>
    </source>
</reference>
<dbReference type="Gene3D" id="3.40.250.10">
    <property type="entry name" value="Rhodanese-like domain"/>
    <property type="match status" value="1"/>
</dbReference>
<name>A0ABP9YQW9_9FUNG</name>
<keyword evidence="7" id="KW-1185">Reference proteome</keyword>
<dbReference type="Gene3D" id="3.90.190.10">
    <property type="entry name" value="Protein tyrosine phosphatase superfamily"/>
    <property type="match status" value="1"/>
</dbReference>
<dbReference type="EMBL" id="BAABUK010000004">
    <property type="protein sequence ID" value="GAA5809262.1"/>
    <property type="molecule type" value="Genomic_DNA"/>
</dbReference>
<accession>A0ABP9YQW9</accession>
<dbReference type="EC" id="3.1.3.48" evidence="2"/>
<evidence type="ECO:0000256" key="1">
    <source>
        <dbReference type="ARBA" id="ARBA00009649"/>
    </source>
</evidence>
<dbReference type="PANTHER" id="PTHR19134">
    <property type="entry name" value="RECEPTOR-TYPE TYROSINE-PROTEIN PHOSPHATASE"/>
    <property type="match status" value="1"/>
</dbReference>
<dbReference type="SUPFAM" id="SSF52821">
    <property type="entry name" value="Rhodanese/Cell cycle control phosphatase"/>
    <property type="match status" value="1"/>
</dbReference>
<dbReference type="Proteomes" id="UP001473302">
    <property type="component" value="Unassembled WGS sequence"/>
</dbReference>
<evidence type="ECO:0000313" key="6">
    <source>
        <dbReference type="EMBL" id="GAA5809262.1"/>
    </source>
</evidence>
<protein>
    <recommendedName>
        <fullName evidence="2">protein-tyrosine-phosphatase</fullName>
        <ecNumber evidence="2">3.1.3.48</ecNumber>
    </recommendedName>
</protein>
<sequence>MMINLSTQALSEEVYFSSSNDTSSTGTSNTVASLPTKTTTPFYTASNMLPHLQNQEFFNAIETRYNLTGPFAVAEQPIKLNFQVSMPLNLTLQLQPSKKKPVLSIKAISVSQLPTMINANTLIVDVRSFVKYSQAHIQSSINIAVPNTILKRPSFTLDKVSGVIISEMDRNAWKTAVQDTMAQIIFYDEQSETVNENNAIYYLCQKLEEIGHKGVLGFIKGGMSTFFKSHANQCISGKESTTLTSSASLSSPTVPPTPGLSGLPPVVLGSCLSTRRLKKRPIEGLHLGSLPPSALATSTVPFANDAFNPFFSNIRQNMELCHGSIKERFPVRLPHQAEFDADTGLVRFLNNDDKRVVRYCAGISSADELHIMLPPWMRRVIDPELGPKHMAELYEIIERIEQKRLQHVMAHHSKVSNNLTDHPFSIVAGIEKGTLNRYTNVWPFEYTRVKLAESGPHANDYVNASFIQYIDCETAQISTPSASTSDVPNLLSLNEQDESCLSGRHYRRYISTQGPLPTTFNDFWQVVWEQNSRVIVMLTKEEEMNRIKCHRYWPSEIDKVETFGLIQVKLLSRDEFASKSTGDVEDLEEGFVVQIFQLQQNDKVRTIHHFQYKGWQDFGVPNDPLGALELVSLVDREQRNYESSESVGPMIVHCSAGCGRTGAFCTIDTLISRLKDKNYLTPEEQMGELDLLFQTVAKFREQRVSMVQTLRQYVFCYEAVLWWMLGYE</sequence>
<dbReference type="InterPro" id="IPR000242">
    <property type="entry name" value="PTP_cat"/>
</dbReference>
<dbReference type="InterPro" id="IPR000387">
    <property type="entry name" value="Tyr_Pase_dom"/>
</dbReference>
<comment type="similarity">
    <text evidence="1">Belongs to the protein-tyrosine phosphatase family. Non-receptor class subfamily.</text>
</comment>